<evidence type="ECO:0000256" key="3">
    <source>
        <dbReference type="SAM" id="Phobius"/>
    </source>
</evidence>
<dbReference type="Pfam" id="PF01554">
    <property type="entry name" value="MatE"/>
    <property type="match status" value="2"/>
</dbReference>
<feature type="transmembrane region" description="Helical" evidence="3">
    <location>
        <begin position="424"/>
        <end position="444"/>
    </location>
</feature>
<dbReference type="HOGENOM" id="CLU_391538_0_0_1"/>
<dbReference type="KEGG" id="pti:PHATRDRAFT_43134"/>
<feature type="transmembrane region" description="Helical" evidence="3">
    <location>
        <begin position="389"/>
        <end position="412"/>
    </location>
</feature>
<keyword evidence="5" id="KW-1185">Reference proteome</keyword>
<evidence type="ECO:0000313" key="4">
    <source>
        <dbReference type="EMBL" id="EEC51913.1"/>
    </source>
</evidence>
<name>B7FQR4_PHATC</name>
<feature type="transmembrane region" description="Helical" evidence="3">
    <location>
        <begin position="585"/>
        <end position="606"/>
    </location>
</feature>
<feature type="transmembrane region" description="Helical" evidence="3">
    <location>
        <begin position="646"/>
        <end position="665"/>
    </location>
</feature>
<dbReference type="OrthoDB" id="42023at2759"/>
<evidence type="ECO:0000256" key="2">
    <source>
        <dbReference type="SAM" id="MobiDB-lite"/>
    </source>
</evidence>
<dbReference type="GO" id="GO:0015297">
    <property type="term" value="F:antiporter activity"/>
    <property type="evidence" value="ECO:0007669"/>
    <property type="project" value="InterPro"/>
</dbReference>
<dbReference type="PaxDb" id="2850-Phatr43134"/>
<dbReference type="InParanoid" id="B7FQR4"/>
<dbReference type="PANTHER" id="PTHR11206">
    <property type="entry name" value="MULTIDRUG RESISTANCE PROTEIN"/>
    <property type="match status" value="1"/>
</dbReference>
<keyword evidence="3" id="KW-1133">Transmembrane helix</keyword>
<dbReference type="GeneID" id="7196898"/>
<dbReference type="eggNOG" id="KOG1347">
    <property type="taxonomic scope" value="Eukaryota"/>
</dbReference>
<feature type="transmembrane region" description="Helical" evidence="3">
    <location>
        <begin position="20"/>
        <end position="42"/>
    </location>
</feature>
<dbReference type="InterPro" id="IPR002528">
    <property type="entry name" value="MATE_fam"/>
</dbReference>
<dbReference type="AlphaFoldDB" id="B7FQR4"/>
<reference evidence="5" key="2">
    <citation type="submission" date="2008-08" db="EMBL/GenBank/DDBJ databases">
        <authorList>
            <consortium name="Diatom Consortium"/>
            <person name="Grigoriev I."/>
            <person name="Grimwood J."/>
            <person name="Kuo A."/>
            <person name="Otillar R.P."/>
            <person name="Salamov A."/>
            <person name="Detter J.C."/>
            <person name="Lindquist E."/>
            <person name="Shapiro H."/>
            <person name="Lucas S."/>
            <person name="Glavina del Rio T."/>
            <person name="Pitluck S."/>
            <person name="Rokhsar D."/>
            <person name="Bowler C."/>
        </authorList>
    </citation>
    <scope>GENOME REANNOTATION</scope>
    <source>
        <strain evidence="5">CCAP 1055/1</strain>
    </source>
</reference>
<dbReference type="GO" id="GO:0016020">
    <property type="term" value="C:membrane"/>
    <property type="evidence" value="ECO:0007669"/>
    <property type="project" value="InterPro"/>
</dbReference>
<feature type="transmembrane region" description="Helical" evidence="3">
    <location>
        <begin position="317"/>
        <end position="340"/>
    </location>
</feature>
<proteinExistence type="inferred from homology"/>
<protein>
    <recommendedName>
        <fullName evidence="6">Multidrug and toxic compound extrusion protein</fullName>
    </recommendedName>
</protein>
<dbReference type="RefSeq" id="XP_002177450.1">
    <property type="nucleotide sequence ID" value="XM_002177414.1"/>
</dbReference>
<keyword evidence="3" id="KW-0472">Membrane</keyword>
<dbReference type="Proteomes" id="UP000000759">
    <property type="component" value="Chromosome 1"/>
</dbReference>
<feature type="compositionally biased region" description="Basic and acidic residues" evidence="2">
    <location>
        <begin position="684"/>
        <end position="694"/>
    </location>
</feature>
<reference evidence="4 5" key="1">
    <citation type="journal article" date="2008" name="Nature">
        <title>The Phaeodactylum genome reveals the evolutionary history of diatom genomes.</title>
        <authorList>
            <person name="Bowler C."/>
            <person name="Allen A.E."/>
            <person name="Badger J.H."/>
            <person name="Grimwood J."/>
            <person name="Jabbari K."/>
            <person name="Kuo A."/>
            <person name="Maheswari U."/>
            <person name="Martens C."/>
            <person name="Maumus F."/>
            <person name="Otillar R.P."/>
            <person name="Rayko E."/>
            <person name="Salamov A."/>
            <person name="Vandepoele K."/>
            <person name="Beszteri B."/>
            <person name="Gruber A."/>
            <person name="Heijde M."/>
            <person name="Katinka M."/>
            <person name="Mock T."/>
            <person name="Valentin K."/>
            <person name="Verret F."/>
            <person name="Berges J.A."/>
            <person name="Brownlee C."/>
            <person name="Cadoret J.P."/>
            <person name="Chiovitti A."/>
            <person name="Choi C.J."/>
            <person name="Coesel S."/>
            <person name="De Martino A."/>
            <person name="Detter J.C."/>
            <person name="Durkin C."/>
            <person name="Falciatore A."/>
            <person name="Fournet J."/>
            <person name="Haruta M."/>
            <person name="Huysman M.J."/>
            <person name="Jenkins B.D."/>
            <person name="Jiroutova K."/>
            <person name="Jorgensen R.E."/>
            <person name="Joubert Y."/>
            <person name="Kaplan A."/>
            <person name="Kroger N."/>
            <person name="Kroth P.G."/>
            <person name="La Roche J."/>
            <person name="Lindquist E."/>
            <person name="Lommer M."/>
            <person name="Martin-Jezequel V."/>
            <person name="Lopez P.J."/>
            <person name="Lucas S."/>
            <person name="Mangogna M."/>
            <person name="McGinnis K."/>
            <person name="Medlin L.K."/>
            <person name="Montsant A."/>
            <person name="Oudot-Le Secq M.P."/>
            <person name="Napoli C."/>
            <person name="Obornik M."/>
            <person name="Parker M.S."/>
            <person name="Petit J.L."/>
            <person name="Porcel B.M."/>
            <person name="Poulsen N."/>
            <person name="Robison M."/>
            <person name="Rychlewski L."/>
            <person name="Rynearson T.A."/>
            <person name="Schmutz J."/>
            <person name="Shapiro H."/>
            <person name="Siaut M."/>
            <person name="Stanley M."/>
            <person name="Sussman M.R."/>
            <person name="Taylor A.R."/>
            <person name="Vardi A."/>
            <person name="von Dassow P."/>
            <person name="Vyverman W."/>
            <person name="Willis A."/>
            <person name="Wyrwicz L.S."/>
            <person name="Rokhsar D.S."/>
            <person name="Weissenbach J."/>
            <person name="Armbrust E.V."/>
            <person name="Green B.R."/>
            <person name="Van de Peer Y."/>
            <person name="Grigoriev I.V."/>
        </authorList>
    </citation>
    <scope>NUCLEOTIDE SEQUENCE [LARGE SCALE GENOMIC DNA]</scope>
    <source>
        <strain evidence="4 5">CCAP 1055/1</strain>
    </source>
</reference>
<comment type="similarity">
    <text evidence="1">Belongs to the multi antimicrobial extrusion (MATE) (TC 2.A.66.1) family.</text>
</comment>
<feature type="transmembrane region" description="Helical" evidence="3">
    <location>
        <begin position="618"/>
        <end position="640"/>
    </location>
</feature>
<dbReference type="EMBL" id="CM000605">
    <property type="protein sequence ID" value="EEC51913.1"/>
    <property type="molecule type" value="Genomic_DNA"/>
</dbReference>
<feature type="transmembrane region" description="Helical" evidence="3">
    <location>
        <begin position="360"/>
        <end position="377"/>
    </location>
</feature>
<accession>B7FQR4</accession>
<dbReference type="GO" id="GO:0042910">
    <property type="term" value="F:xenobiotic transmembrane transporter activity"/>
    <property type="evidence" value="ECO:0007669"/>
    <property type="project" value="InterPro"/>
</dbReference>
<sequence length="701" mass="76481">MSAHDDDGFDGYLETTVDPGSTILVSTIILCGLLYCFLPWMVSFGNRYQKRKEEADRTLESLETENLARSLPQLDEETHSSPSRPQFLGINQNRVQNHQHDDMSVSTRSSVVSSFVDVVLNPAPLAAGGRHARLARLRARTRDLEKAAQTRKNATTSHLNETIGAQSDTHSVLDKLDADEVSFRDAVDEEGHVELLPTSKATNGIDRAPRDFAWWRLASIANCFDHLLTIVEWDSETKQIWKLALPYITQAVLTGFAELARVAIIGKMIGTKEVSAYITVNLFLGLTNNFLGGFVGSLSTLCSQAVGNKNDILAGQYIQLAFGFYTLFSLILMTMWSFLIDSTLEWLGFDEETVSAGVDYSLVYIFVGLCNGVNHGIHSLLDTMEYEGYSAIITVLRELSVTGVIFLAALFFDVRLQTVGFLDLGVSLGFLLLNILTIAWTGWFQQFYIGLFGTRALENFAAVKVLLRTSGSLAFGYLLSYSEWEILTVFARLLGPAEIVAWGLLGTVWSSLSYVTQATADAAEVRCAFLLGAGQPWNARLSAYKSALMGVISAMLTTGAIFVIAEDLPTWLTSDSTLQAMVGDLIPLFGMGNMALSFGTMTGTLVGSQGRYRLSTGVCLLGSWLVTIPLAAFFTAGLNIDLQGQTAAVVIGCMVSGTANCYFLLRSDWPNLSSKVLSESGSGTDKEDGDNHGEEDQEQSS</sequence>
<organism evidence="4 5">
    <name type="scientific">Phaeodactylum tricornutum (strain CCAP 1055/1)</name>
    <dbReference type="NCBI Taxonomy" id="556484"/>
    <lineage>
        <taxon>Eukaryota</taxon>
        <taxon>Sar</taxon>
        <taxon>Stramenopiles</taxon>
        <taxon>Ochrophyta</taxon>
        <taxon>Bacillariophyta</taxon>
        <taxon>Bacillariophyceae</taxon>
        <taxon>Bacillariophycidae</taxon>
        <taxon>Naviculales</taxon>
        <taxon>Phaeodactylaceae</taxon>
        <taxon>Phaeodactylum</taxon>
    </lineage>
</organism>
<evidence type="ECO:0008006" key="6">
    <source>
        <dbReference type="Google" id="ProtNLM"/>
    </source>
</evidence>
<feature type="region of interest" description="Disordered" evidence="2">
    <location>
        <begin position="64"/>
        <end position="88"/>
    </location>
</feature>
<gene>
    <name evidence="4" type="ORF">PHATRDRAFT_43134</name>
</gene>
<feature type="region of interest" description="Disordered" evidence="2">
    <location>
        <begin position="676"/>
        <end position="701"/>
    </location>
</feature>
<evidence type="ECO:0000256" key="1">
    <source>
        <dbReference type="ARBA" id="ARBA00010199"/>
    </source>
</evidence>
<evidence type="ECO:0000313" key="5">
    <source>
        <dbReference type="Proteomes" id="UP000000759"/>
    </source>
</evidence>
<keyword evidence="3" id="KW-0812">Transmembrane</keyword>
<feature type="transmembrane region" description="Helical" evidence="3">
    <location>
        <begin position="547"/>
        <end position="565"/>
    </location>
</feature>